<accession>A0ABT3J9R3</accession>
<evidence type="ECO:0000313" key="3">
    <source>
        <dbReference type="Proteomes" id="UP001207582"/>
    </source>
</evidence>
<comment type="caution">
    <text evidence="2">The sequence shown here is derived from an EMBL/GenBank/DDBJ whole genome shotgun (WGS) entry which is preliminary data.</text>
</comment>
<feature type="chain" id="PRO_5046861672" description="Porin" evidence="1">
    <location>
        <begin position="28"/>
        <end position="218"/>
    </location>
</feature>
<reference evidence="2 3" key="1">
    <citation type="submission" date="2022-10" db="EMBL/GenBank/DDBJ databases">
        <title>Defluviimonas sp. CAU 1641 isolated from mud.</title>
        <authorList>
            <person name="Kim W."/>
        </authorList>
    </citation>
    <scope>NUCLEOTIDE SEQUENCE [LARGE SCALE GENOMIC DNA]</scope>
    <source>
        <strain evidence="2 3">CAU 1641</strain>
    </source>
</reference>
<name>A0ABT3J9R3_9RHOB</name>
<keyword evidence="1" id="KW-0732">Signal</keyword>
<evidence type="ECO:0000256" key="1">
    <source>
        <dbReference type="SAM" id="SignalP"/>
    </source>
</evidence>
<protein>
    <recommendedName>
        <fullName evidence="4">Porin</fullName>
    </recommendedName>
</protein>
<proteinExistence type="predicted"/>
<feature type="signal peptide" evidence="1">
    <location>
        <begin position="1"/>
        <end position="27"/>
    </location>
</feature>
<dbReference type="Proteomes" id="UP001207582">
    <property type="component" value="Unassembled WGS sequence"/>
</dbReference>
<dbReference type="EMBL" id="JAPDOG010000043">
    <property type="protein sequence ID" value="MCW3784442.1"/>
    <property type="molecule type" value="Genomic_DNA"/>
</dbReference>
<keyword evidence="3" id="KW-1185">Reference proteome</keyword>
<dbReference type="RefSeq" id="WP_264773676.1">
    <property type="nucleotide sequence ID" value="NZ_JAPDOG010000043.1"/>
</dbReference>
<sequence>MTRFPRIALGLAMAATAIASLSGMASAEGMTATGFYETARIETPLGDKDYDGLRFDIDGDHASGVVYEVKLRAGDLDGVAMKSIDTEMAWHYRDLVGPKLSYSHAVSGGAHAEETLAGLSGKYDLANGIGLYGDAMTDLDNFGDDLNVSLGSSWAANDDLTLWGEIENASIGTDSETGTIGATYRISGTMHVDGRVALKDTDAGVSMKGAAMGLGFSF</sequence>
<organism evidence="2 3">
    <name type="scientific">Defluviimonas salinarum</name>
    <dbReference type="NCBI Taxonomy" id="2992147"/>
    <lineage>
        <taxon>Bacteria</taxon>
        <taxon>Pseudomonadati</taxon>
        <taxon>Pseudomonadota</taxon>
        <taxon>Alphaproteobacteria</taxon>
        <taxon>Rhodobacterales</taxon>
        <taxon>Paracoccaceae</taxon>
        <taxon>Albidovulum</taxon>
    </lineage>
</organism>
<evidence type="ECO:0008006" key="4">
    <source>
        <dbReference type="Google" id="ProtNLM"/>
    </source>
</evidence>
<evidence type="ECO:0000313" key="2">
    <source>
        <dbReference type="EMBL" id="MCW3784442.1"/>
    </source>
</evidence>
<gene>
    <name evidence="2" type="ORF">OM960_23250</name>
</gene>